<reference evidence="1" key="1">
    <citation type="submission" date="2020-07" db="EMBL/GenBank/DDBJ databases">
        <title>Multicomponent nature underlies the extraordinary mechanical properties of spider dragline silk.</title>
        <authorList>
            <person name="Kono N."/>
            <person name="Nakamura H."/>
            <person name="Mori M."/>
            <person name="Yoshida Y."/>
            <person name="Ohtoshi R."/>
            <person name="Malay A.D."/>
            <person name="Moran D.A.P."/>
            <person name="Tomita M."/>
            <person name="Numata K."/>
            <person name="Arakawa K."/>
        </authorList>
    </citation>
    <scope>NUCLEOTIDE SEQUENCE</scope>
</reference>
<protein>
    <submittedName>
        <fullName evidence="1">Uncharacterized protein</fullName>
    </submittedName>
</protein>
<organism evidence="1 2">
    <name type="scientific">Trichonephila clavata</name>
    <name type="common">Joro spider</name>
    <name type="synonym">Nephila clavata</name>
    <dbReference type="NCBI Taxonomy" id="2740835"/>
    <lineage>
        <taxon>Eukaryota</taxon>
        <taxon>Metazoa</taxon>
        <taxon>Ecdysozoa</taxon>
        <taxon>Arthropoda</taxon>
        <taxon>Chelicerata</taxon>
        <taxon>Arachnida</taxon>
        <taxon>Araneae</taxon>
        <taxon>Araneomorphae</taxon>
        <taxon>Entelegynae</taxon>
        <taxon>Araneoidea</taxon>
        <taxon>Nephilidae</taxon>
        <taxon>Trichonephila</taxon>
    </lineage>
</organism>
<keyword evidence="2" id="KW-1185">Reference proteome</keyword>
<evidence type="ECO:0000313" key="2">
    <source>
        <dbReference type="Proteomes" id="UP000887116"/>
    </source>
</evidence>
<dbReference type="Proteomes" id="UP000887116">
    <property type="component" value="Unassembled WGS sequence"/>
</dbReference>
<dbReference type="AlphaFoldDB" id="A0A8X6FZ50"/>
<proteinExistence type="predicted"/>
<evidence type="ECO:0000313" key="1">
    <source>
        <dbReference type="EMBL" id="GFQ91958.1"/>
    </source>
</evidence>
<sequence>MDNRVKISKEQFQLRFLEDIHQVNLKLSFKEVMVLVELTLLQLKVGLIQIKDFKKLYLLLDLFYAYPSRYYTSQQQIGQPSSIRVTGSEDAAGIVRFPGSVTDERRRSG</sequence>
<name>A0A8X6FZ50_TRICU</name>
<comment type="caution">
    <text evidence="1">The sequence shown here is derived from an EMBL/GenBank/DDBJ whole genome shotgun (WGS) entry which is preliminary data.</text>
</comment>
<gene>
    <name evidence="1" type="ORF">TNCT_419971</name>
</gene>
<accession>A0A8X6FZ50</accession>
<dbReference type="EMBL" id="BMAO01023944">
    <property type="protein sequence ID" value="GFQ91958.1"/>
    <property type="molecule type" value="Genomic_DNA"/>
</dbReference>